<keyword evidence="1" id="KW-0732">Signal</keyword>
<gene>
    <name evidence="2" type="ORF">N7U66_14585</name>
</gene>
<dbReference type="KEGG" id="lnu:N7U66_14585"/>
<accession>A0A9E8MVZ7</accession>
<feature type="signal peptide" evidence="1">
    <location>
        <begin position="1"/>
        <end position="19"/>
    </location>
</feature>
<dbReference type="Proteomes" id="UP001164705">
    <property type="component" value="Chromosome"/>
</dbReference>
<dbReference type="EMBL" id="CP113088">
    <property type="protein sequence ID" value="WAC01305.1"/>
    <property type="molecule type" value="Genomic_DNA"/>
</dbReference>
<reference evidence="2" key="1">
    <citation type="submission" date="2022-11" db="EMBL/GenBank/DDBJ databases">
        <title>Lacinutrix neustonica HL-RS19T sp. nov., isolated from the surface microlayer sample of brackish Lake Shihwa.</title>
        <authorList>
            <person name="Choi J.Y."/>
            <person name="Hwang C.Y."/>
        </authorList>
    </citation>
    <scope>NUCLEOTIDE SEQUENCE</scope>
    <source>
        <strain evidence="2">HL-RS19</strain>
    </source>
</reference>
<proteinExistence type="predicted"/>
<dbReference type="AlphaFoldDB" id="A0A9E8MVZ7"/>
<name>A0A9E8MVZ7_9FLAO</name>
<organism evidence="2 3">
    <name type="scientific">Lacinutrix neustonica</name>
    <dbReference type="NCBI Taxonomy" id="2980107"/>
    <lineage>
        <taxon>Bacteria</taxon>
        <taxon>Pseudomonadati</taxon>
        <taxon>Bacteroidota</taxon>
        <taxon>Flavobacteriia</taxon>
        <taxon>Flavobacteriales</taxon>
        <taxon>Flavobacteriaceae</taxon>
        <taxon>Lacinutrix</taxon>
    </lineage>
</organism>
<evidence type="ECO:0000256" key="1">
    <source>
        <dbReference type="SAM" id="SignalP"/>
    </source>
</evidence>
<evidence type="ECO:0000313" key="2">
    <source>
        <dbReference type="EMBL" id="WAC01305.1"/>
    </source>
</evidence>
<keyword evidence="3" id="KW-1185">Reference proteome</keyword>
<feature type="chain" id="PRO_5038345573" evidence="1">
    <location>
        <begin position="20"/>
        <end position="569"/>
    </location>
</feature>
<evidence type="ECO:0000313" key="3">
    <source>
        <dbReference type="Proteomes" id="UP001164705"/>
    </source>
</evidence>
<sequence length="569" mass="59132">MKKIYFLFLTILMTSVSFGQEALITGYVDSPCPSQLGRTVEIYVDGTIDFTGWNLVRQSNGGGFTTNIDLSTLGSITDAFAYITNDSAALSSEFGITSNVLVSGAVTDNGDDAFQIVDNNTNVIDQFGETNVDGTGQSWEHLDTYYYRVDGVPANAGTFLSVDFTYGALNALDGEGLCNGANALSTFVPFGSYSTTASTTPTVTISGTVGSMDYFENNGPSGEESFAVSGINLTQNISVTAPANFELSLTSGGAFTNSVSVTQTAGTANPTTVYIRLGAGLAVNTYAGDVTATSTTASDVLSVSGTVSPANPQITVVAFLDPLNYTEGAGPSAADVFTVEGLFLTSDISVSAPTNYEVSMDDVTFSPNVSITPDGSGTVATTNVYVRLAAGLTINTYTGDITVSSTGVTNETIAVSGTVFGPPTNALVLVGVYDGPNPGGTPKGIELYALADIPDLSVFGISSITNGAGSSAGNIEYSFPADAIAAGDRIFLATEGTEFNNFFGMAPTYVNGVVGINGDDSIELYENGQIIDTFGDVNVDGTGETWDYLDGWAYRLSNSGPRWKYVCRI</sequence>
<dbReference type="RefSeq" id="WP_267675919.1">
    <property type="nucleotide sequence ID" value="NZ_CP113088.1"/>
</dbReference>
<protein>
    <submittedName>
        <fullName evidence="2">T9SS C-terminal target domain-containing protein</fullName>
    </submittedName>
</protein>